<dbReference type="EMBL" id="KB203331">
    <property type="protein sequence ID" value="ESO85067.1"/>
    <property type="molecule type" value="Genomic_DNA"/>
</dbReference>
<dbReference type="Proteomes" id="UP000030746">
    <property type="component" value="Unassembled WGS sequence"/>
</dbReference>
<keyword evidence="2" id="KW-1185">Reference proteome</keyword>
<feature type="non-terminal residue" evidence="1">
    <location>
        <position position="1"/>
    </location>
</feature>
<dbReference type="AlphaFoldDB" id="V3ZLA2"/>
<name>V3ZLA2_LOTGI</name>
<reference evidence="1 2" key="1">
    <citation type="journal article" date="2013" name="Nature">
        <title>Insights into bilaterian evolution from three spiralian genomes.</title>
        <authorList>
            <person name="Simakov O."/>
            <person name="Marletaz F."/>
            <person name="Cho S.J."/>
            <person name="Edsinger-Gonzales E."/>
            <person name="Havlak P."/>
            <person name="Hellsten U."/>
            <person name="Kuo D.H."/>
            <person name="Larsson T."/>
            <person name="Lv J."/>
            <person name="Arendt D."/>
            <person name="Savage R."/>
            <person name="Osoegawa K."/>
            <person name="de Jong P."/>
            <person name="Grimwood J."/>
            <person name="Chapman J.A."/>
            <person name="Shapiro H."/>
            <person name="Aerts A."/>
            <person name="Otillar R.P."/>
            <person name="Terry A.Y."/>
            <person name="Boore J.L."/>
            <person name="Grigoriev I.V."/>
            <person name="Lindberg D.R."/>
            <person name="Seaver E.C."/>
            <person name="Weisblat D.A."/>
            <person name="Putnam N.H."/>
            <person name="Rokhsar D.S."/>
        </authorList>
    </citation>
    <scope>NUCLEOTIDE SEQUENCE [LARGE SCALE GENOMIC DNA]</scope>
</reference>
<protein>
    <submittedName>
        <fullName evidence="1">Uncharacterized protein</fullName>
    </submittedName>
</protein>
<dbReference type="GeneID" id="20240767"/>
<dbReference type="CTD" id="20240767"/>
<sequence>EKKRFVSVHGKNTFEDEDDCKQNLQAYQNFVLGNPSAADEGLYPLPHNAYSERNKASNGAEKDDSTVEIYWSSGLLFTAVTYHKLHFFIVRDMFDKLLFVDKYCFLNLIY</sequence>
<evidence type="ECO:0000313" key="2">
    <source>
        <dbReference type="Proteomes" id="UP000030746"/>
    </source>
</evidence>
<proteinExistence type="predicted"/>
<gene>
    <name evidence="1" type="ORF">LOTGIDRAFT_168088</name>
</gene>
<organism evidence="1 2">
    <name type="scientific">Lottia gigantea</name>
    <name type="common">Giant owl limpet</name>
    <dbReference type="NCBI Taxonomy" id="225164"/>
    <lineage>
        <taxon>Eukaryota</taxon>
        <taxon>Metazoa</taxon>
        <taxon>Spiralia</taxon>
        <taxon>Lophotrochozoa</taxon>
        <taxon>Mollusca</taxon>
        <taxon>Gastropoda</taxon>
        <taxon>Patellogastropoda</taxon>
        <taxon>Lottioidea</taxon>
        <taxon>Lottiidae</taxon>
        <taxon>Lottia</taxon>
    </lineage>
</organism>
<accession>V3ZLA2</accession>
<dbReference type="KEGG" id="lgi:LOTGIDRAFT_168088"/>
<dbReference type="RefSeq" id="XP_009064211.1">
    <property type="nucleotide sequence ID" value="XM_009065963.1"/>
</dbReference>
<dbReference type="OrthoDB" id="10613567at2759"/>
<dbReference type="HOGENOM" id="CLU_2177356_0_0_1"/>
<evidence type="ECO:0000313" key="1">
    <source>
        <dbReference type="EMBL" id="ESO85067.1"/>
    </source>
</evidence>